<feature type="domain" description="Shikimate dehydrogenase substrate binding N-terminal" evidence="9">
    <location>
        <begin position="12"/>
        <end position="92"/>
    </location>
</feature>
<comment type="catalytic activity">
    <reaction evidence="7">
        <text>shikimate + NADP(+) = 3-dehydroshikimate + NADPH + H(+)</text>
        <dbReference type="Rhea" id="RHEA:17737"/>
        <dbReference type="ChEBI" id="CHEBI:15378"/>
        <dbReference type="ChEBI" id="CHEBI:16630"/>
        <dbReference type="ChEBI" id="CHEBI:36208"/>
        <dbReference type="ChEBI" id="CHEBI:57783"/>
        <dbReference type="ChEBI" id="CHEBI:58349"/>
        <dbReference type="EC" id="1.1.1.25"/>
    </reaction>
</comment>
<dbReference type="Gene3D" id="3.40.50.10860">
    <property type="entry name" value="Leucine Dehydrogenase, chain A, domain 1"/>
    <property type="match status" value="1"/>
</dbReference>
<evidence type="ECO:0000256" key="1">
    <source>
        <dbReference type="ARBA" id="ARBA00004871"/>
    </source>
</evidence>
<evidence type="ECO:0000259" key="8">
    <source>
        <dbReference type="Pfam" id="PF01488"/>
    </source>
</evidence>
<dbReference type="GO" id="GO:0009423">
    <property type="term" value="P:chorismate biosynthetic process"/>
    <property type="evidence" value="ECO:0007669"/>
    <property type="project" value="UniProtKB-UniPathway"/>
</dbReference>
<keyword evidence="4" id="KW-0521">NADP</keyword>
<dbReference type="GO" id="GO:0008652">
    <property type="term" value="P:amino acid biosynthetic process"/>
    <property type="evidence" value="ECO:0007669"/>
    <property type="project" value="UniProtKB-KW"/>
</dbReference>
<evidence type="ECO:0000313" key="10">
    <source>
        <dbReference type="EMBL" id="GGG06085.1"/>
    </source>
</evidence>
<dbReference type="Gene3D" id="3.40.50.720">
    <property type="entry name" value="NAD(P)-binding Rossmann-like Domain"/>
    <property type="match status" value="1"/>
</dbReference>
<dbReference type="NCBIfam" id="TIGR00507">
    <property type="entry name" value="aroE"/>
    <property type="match status" value="1"/>
</dbReference>
<dbReference type="UniPathway" id="UPA00053">
    <property type="reaction ID" value="UER00087"/>
</dbReference>
<proteinExistence type="predicted"/>
<dbReference type="CDD" id="cd01065">
    <property type="entry name" value="NAD_bind_Shikimate_DH"/>
    <property type="match status" value="1"/>
</dbReference>
<organism evidence="10 11">
    <name type="scientific">Cysteiniphilum litorale</name>
    <dbReference type="NCBI Taxonomy" id="2056700"/>
    <lineage>
        <taxon>Bacteria</taxon>
        <taxon>Pseudomonadati</taxon>
        <taxon>Pseudomonadota</taxon>
        <taxon>Gammaproteobacteria</taxon>
        <taxon>Thiotrichales</taxon>
        <taxon>Fastidiosibacteraceae</taxon>
        <taxon>Cysteiniphilum</taxon>
    </lineage>
</organism>
<dbReference type="EMBL" id="BMJS01000039">
    <property type="protein sequence ID" value="GGG06085.1"/>
    <property type="molecule type" value="Genomic_DNA"/>
</dbReference>
<dbReference type="InterPro" id="IPR046346">
    <property type="entry name" value="Aminoacid_DH-like_N_sf"/>
</dbReference>
<evidence type="ECO:0000313" key="11">
    <source>
        <dbReference type="Proteomes" id="UP000636949"/>
    </source>
</evidence>
<evidence type="ECO:0000256" key="2">
    <source>
        <dbReference type="ARBA" id="ARBA00012962"/>
    </source>
</evidence>
<evidence type="ECO:0000259" key="9">
    <source>
        <dbReference type="Pfam" id="PF08501"/>
    </source>
</evidence>
<keyword evidence="3" id="KW-0028">Amino-acid biosynthesis</keyword>
<dbReference type="Proteomes" id="UP000636949">
    <property type="component" value="Unassembled WGS sequence"/>
</dbReference>
<dbReference type="EC" id="1.1.1.25" evidence="2"/>
<dbReference type="PANTHER" id="PTHR21089:SF1">
    <property type="entry name" value="BIFUNCTIONAL 3-DEHYDROQUINATE DEHYDRATASE_SHIKIMATE DEHYDROGENASE, CHLOROPLASTIC"/>
    <property type="match status" value="1"/>
</dbReference>
<dbReference type="InterPro" id="IPR006151">
    <property type="entry name" value="Shikm_DH/Glu-tRNA_Rdtase"/>
</dbReference>
<dbReference type="Pfam" id="PF01488">
    <property type="entry name" value="Shikimate_DH"/>
    <property type="match status" value="1"/>
</dbReference>
<dbReference type="InterPro" id="IPR022893">
    <property type="entry name" value="Shikimate_DH_fam"/>
</dbReference>
<dbReference type="AlphaFoldDB" id="A0A8J2Z6R1"/>
<dbReference type="InterPro" id="IPR036291">
    <property type="entry name" value="NAD(P)-bd_dom_sf"/>
</dbReference>
<dbReference type="GO" id="GO:0004764">
    <property type="term" value="F:shikimate 3-dehydrogenase (NADP+) activity"/>
    <property type="evidence" value="ECO:0007669"/>
    <property type="project" value="UniProtKB-EC"/>
</dbReference>
<dbReference type="GO" id="GO:0019632">
    <property type="term" value="P:shikimate metabolic process"/>
    <property type="evidence" value="ECO:0007669"/>
    <property type="project" value="InterPro"/>
</dbReference>
<comment type="caution">
    <text evidence="10">The sequence shown here is derived from an EMBL/GenBank/DDBJ whole genome shotgun (WGS) entry which is preliminary data.</text>
</comment>
<accession>A0A8J2Z6R1</accession>
<dbReference type="SUPFAM" id="SSF51735">
    <property type="entry name" value="NAD(P)-binding Rossmann-fold domains"/>
    <property type="match status" value="1"/>
</dbReference>
<keyword evidence="5" id="KW-0560">Oxidoreductase</keyword>
<gene>
    <name evidence="10" type="primary">aroE1</name>
    <name evidence="10" type="ORF">GCM10010995_24470</name>
</gene>
<protein>
    <recommendedName>
        <fullName evidence="2">shikimate dehydrogenase (NADP(+))</fullName>
        <ecNumber evidence="2">1.1.1.25</ecNumber>
    </recommendedName>
</protein>
<dbReference type="GO" id="GO:0005829">
    <property type="term" value="C:cytosol"/>
    <property type="evidence" value="ECO:0007669"/>
    <property type="project" value="TreeGrafter"/>
</dbReference>
<evidence type="ECO:0000256" key="4">
    <source>
        <dbReference type="ARBA" id="ARBA00022857"/>
    </source>
</evidence>
<evidence type="ECO:0000256" key="7">
    <source>
        <dbReference type="ARBA" id="ARBA00049442"/>
    </source>
</evidence>
<dbReference type="GO" id="GO:0050661">
    <property type="term" value="F:NADP binding"/>
    <property type="evidence" value="ECO:0007669"/>
    <property type="project" value="InterPro"/>
</dbReference>
<sequence length="266" mass="29203">MPIEQPIDQYYVIGNPVKHSLSPQIHKDFAAKTGQIMHYEALEICPDNLEQTLNVLRLDQAVKGLSVTLPFKEELYRYCDKLDDLAQEAQAVSNVIINSKREFIGLNLDGLGLVNDIKNNLNISLKNKRVLILGAGGAAKGILGAIVRENPESITIANRTKEKAYNLVARSTNSVVKLNACALNEIAGVFDIVINATSASVAKENLPLKLNNFASGALAYDLMYAPNGTVFTTWCQSHNIQAIDGKGMLLELSKIAFQHWRGVEIK</sequence>
<name>A0A8J2Z6R1_9GAMM</name>
<feature type="domain" description="Quinate/shikimate 5-dehydrogenase/glutamyl-tRNA reductase" evidence="8">
    <location>
        <begin position="121"/>
        <end position="200"/>
    </location>
</feature>
<dbReference type="OrthoDB" id="9776868at2"/>
<evidence type="ECO:0000256" key="3">
    <source>
        <dbReference type="ARBA" id="ARBA00022605"/>
    </source>
</evidence>
<dbReference type="RefSeq" id="WP_117003747.1">
    <property type="nucleotide sequence ID" value="NZ_BMJS01000039.1"/>
</dbReference>
<reference evidence="10" key="1">
    <citation type="journal article" date="2014" name="Int. J. Syst. Evol. Microbiol.">
        <title>Complete genome sequence of Corynebacterium casei LMG S-19264T (=DSM 44701T), isolated from a smear-ripened cheese.</title>
        <authorList>
            <consortium name="US DOE Joint Genome Institute (JGI-PGF)"/>
            <person name="Walter F."/>
            <person name="Albersmeier A."/>
            <person name="Kalinowski J."/>
            <person name="Ruckert C."/>
        </authorList>
    </citation>
    <scope>NUCLEOTIDE SEQUENCE</scope>
    <source>
        <strain evidence="10">CGMCC 1.15758</strain>
    </source>
</reference>
<reference evidence="10" key="2">
    <citation type="submission" date="2020-09" db="EMBL/GenBank/DDBJ databases">
        <authorList>
            <person name="Sun Q."/>
            <person name="Zhou Y."/>
        </authorList>
    </citation>
    <scope>NUCLEOTIDE SEQUENCE</scope>
    <source>
        <strain evidence="10">CGMCC 1.15758</strain>
    </source>
</reference>
<dbReference type="GO" id="GO:0009073">
    <property type="term" value="P:aromatic amino acid family biosynthetic process"/>
    <property type="evidence" value="ECO:0007669"/>
    <property type="project" value="UniProtKB-KW"/>
</dbReference>
<evidence type="ECO:0000256" key="6">
    <source>
        <dbReference type="ARBA" id="ARBA00023141"/>
    </source>
</evidence>
<dbReference type="PANTHER" id="PTHR21089">
    <property type="entry name" value="SHIKIMATE DEHYDROGENASE"/>
    <property type="match status" value="1"/>
</dbReference>
<comment type="pathway">
    <text evidence="1">Metabolic intermediate biosynthesis; chorismate biosynthesis; chorismate from D-erythrose 4-phosphate and phosphoenolpyruvate: step 4/7.</text>
</comment>
<dbReference type="Pfam" id="PF08501">
    <property type="entry name" value="Shikimate_dh_N"/>
    <property type="match status" value="1"/>
</dbReference>
<dbReference type="SUPFAM" id="SSF53223">
    <property type="entry name" value="Aminoacid dehydrogenase-like, N-terminal domain"/>
    <property type="match status" value="1"/>
</dbReference>
<keyword evidence="11" id="KW-1185">Reference proteome</keyword>
<dbReference type="NCBIfam" id="NF001310">
    <property type="entry name" value="PRK00258.1-2"/>
    <property type="match status" value="1"/>
</dbReference>
<dbReference type="InterPro" id="IPR011342">
    <property type="entry name" value="Shikimate_DH"/>
</dbReference>
<dbReference type="InterPro" id="IPR013708">
    <property type="entry name" value="Shikimate_DH-bd_N"/>
</dbReference>
<keyword evidence="6" id="KW-0057">Aromatic amino acid biosynthesis</keyword>
<evidence type="ECO:0000256" key="5">
    <source>
        <dbReference type="ARBA" id="ARBA00023002"/>
    </source>
</evidence>